<accession>A0ABN0V5S9</accession>
<comment type="caution">
    <text evidence="1">The sequence shown here is derived from an EMBL/GenBank/DDBJ whole genome shotgun (WGS) entry which is preliminary data.</text>
</comment>
<organism evidence="1 2">
    <name type="scientific">Cryptosporangium japonicum</name>
    <dbReference type="NCBI Taxonomy" id="80872"/>
    <lineage>
        <taxon>Bacteria</taxon>
        <taxon>Bacillati</taxon>
        <taxon>Actinomycetota</taxon>
        <taxon>Actinomycetes</taxon>
        <taxon>Cryptosporangiales</taxon>
        <taxon>Cryptosporangiaceae</taxon>
        <taxon>Cryptosporangium</taxon>
    </lineage>
</organism>
<dbReference type="RefSeq" id="WP_344653724.1">
    <property type="nucleotide sequence ID" value="NZ_BAAAGX010000034.1"/>
</dbReference>
<reference evidence="1 2" key="1">
    <citation type="journal article" date="2019" name="Int. J. Syst. Evol. Microbiol.">
        <title>The Global Catalogue of Microorganisms (GCM) 10K type strain sequencing project: providing services to taxonomists for standard genome sequencing and annotation.</title>
        <authorList>
            <consortium name="The Broad Institute Genomics Platform"/>
            <consortium name="The Broad Institute Genome Sequencing Center for Infectious Disease"/>
            <person name="Wu L."/>
            <person name="Ma J."/>
        </authorList>
    </citation>
    <scope>NUCLEOTIDE SEQUENCE [LARGE SCALE GENOMIC DNA]</scope>
    <source>
        <strain evidence="1 2">JCM 10425</strain>
    </source>
</reference>
<evidence type="ECO:0000313" key="2">
    <source>
        <dbReference type="Proteomes" id="UP001500967"/>
    </source>
</evidence>
<sequence length="495" mass="53933">MSTASAVLGPDWSTSNSTTFPGRFPLSVERHTMNTVDRLVPGVTTVTLNARYYALHGLAAAEAERRGLGRAAAQVLLRRSEVVLGAVSAHHANADPGAHGGLSRAHGYDLIWPHVRDEGLVDVAALAAPKVYAQPHWGFWAAYRGSEMVLRIVTSGSEIAPGEHLDGRAVRTGLEDVLQLAEEPMLTRADLVDVEHLCLCRSVSSADGQWLAELFAAQGTAPNTRAGTRRQTLRLIARALEYQQVDRVTADLSSFIAYSDALVDGRDGREMTVAAEWRGLVLRNFSVTAWRSLWAWLVGEIDGLTHRSMLAAKFADRLPTGTVGDFRARLPATSAAGRPVPAEPQLGDEAPARYLGVLFLGALRARELSGAELHGFQGHDPEDVYEELAPAWLADRLDEWADRPLRDFACWLTEVLLSRSQRLALRKARLDTKRGVLKVPTRVHLRDDFVFRDSAESGGPASLRCDQLVGILAGVGLFARSGDRWTLGPRGDLIA</sequence>
<dbReference type="EMBL" id="BAAAGX010000034">
    <property type="protein sequence ID" value="GAA0276341.1"/>
    <property type="molecule type" value="Genomic_DNA"/>
</dbReference>
<protein>
    <submittedName>
        <fullName evidence="1">Uncharacterized protein</fullName>
    </submittedName>
</protein>
<proteinExistence type="predicted"/>
<name>A0ABN0V5S9_9ACTN</name>
<gene>
    <name evidence="1" type="ORF">GCM10009539_75180</name>
</gene>
<keyword evidence="2" id="KW-1185">Reference proteome</keyword>
<dbReference type="Proteomes" id="UP001500967">
    <property type="component" value="Unassembled WGS sequence"/>
</dbReference>
<evidence type="ECO:0000313" key="1">
    <source>
        <dbReference type="EMBL" id="GAA0276341.1"/>
    </source>
</evidence>